<evidence type="ECO:0000313" key="3">
    <source>
        <dbReference type="Proteomes" id="UP000564496"/>
    </source>
</evidence>
<dbReference type="Gene3D" id="3.40.50.10170">
    <property type="match status" value="1"/>
</dbReference>
<comment type="caution">
    <text evidence="2">The sequence shown here is derived from an EMBL/GenBank/DDBJ whole genome shotgun (WGS) entry which is preliminary data.</text>
</comment>
<dbReference type="AlphaFoldDB" id="A0A7Z0DN87"/>
<dbReference type="InterPro" id="IPR050270">
    <property type="entry name" value="DegV_domain_contain"/>
</dbReference>
<dbReference type="Proteomes" id="UP000564496">
    <property type="component" value="Unassembled WGS sequence"/>
</dbReference>
<accession>A0A7Z0DN87</accession>
<proteinExistence type="predicted"/>
<reference evidence="2 3" key="1">
    <citation type="submission" date="2020-07" db="EMBL/GenBank/DDBJ databases">
        <title>Sequencing the genomes of 1000 actinobacteria strains.</title>
        <authorList>
            <person name="Klenk H.-P."/>
        </authorList>
    </citation>
    <scope>NUCLEOTIDE SEQUENCE [LARGE SCALE GENOMIC DNA]</scope>
    <source>
        <strain evidence="2 3">DSM 26487</strain>
    </source>
</reference>
<dbReference type="PANTHER" id="PTHR33434">
    <property type="entry name" value="DEGV DOMAIN-CONTAINING PROTEIN DR_1986-RELATED"/>
    <property type="match status" value="1"/>
</dbReference>
<evidence type="ECO:0000313" key="2">
    <source>
        <dbReference type="EMBL" id="NYI78749.1"/>
    </source>
</evidence>
<dbReference type="SUPFAM" id="SSF82549">
    <property type="entry name" value="DAK1/DegV-like"/>
    <property type="match status" value="1"/>
</dbReference>
<dbReference type="Gene3D" id="3.30.1180.10">
    <property type="match status" value="1"/>
</dbReference>
<dbReference type="Pfam" id="PF02645">
    <property type="entry name" value="DegV"/>
    <property type="match status" value="1"/>
</dbReference>
<dbReference type="EMBL" id="JACBZR010000001">
    <property type="protein sequence ID" value="NYI78749.1"/>
    <property type="molecule type" value="Genomic_DNA"/>
</dbReference>
<dbReference type="GO" id="GO:0008289">
    <property type="term" value="F:lipid binding"/>
    <property type="evidence" value="ECO:0007669"/>
    <property type="project" value="UniProtKB-KW"/>
</dbReference>
<dbReference type="PANTHER" id="PTHR33434:SF2">
    <property type="entry name" value="FATTY ACID-BINDING PROTEIN TM_1468"/>
    <property type="match status" value="1"/>
</dbReference>
<keyword evidence="3" id="KW-1185">Reference proteome</keyword>
<dbReference type="InterPro" id="IPR003797">
    <property type="entry name" value="DegV"/>
</dbReference>
<dbReference type="NCBIfam" id="TIGR00762">
    <property type="entry name" value="DegV"/>
    <property type="match status" value="1"/>
</dbReference>
<evidence type="ECO:0000256" key="1">
    <source>
        <dbReference type="ARBA" id="ARBA00023121"/>
    </source>
</evidence>
<gene>
    <name evidence="2" type="ORF">BJ988_003397</name>
</gene>
<name>A0A7Z0DN87_9ACTN</name>
<dbReference type="InterPro" id="IPR043168">
    <property type="entry name" value="DegV_C"/>
</dbReference>
<dbReference type="PROSITE" id="PS51482">
    <property type="entry name" value="DEGV"/>
    <property type="match status" value="1"/>
</dbReference>
<keyword evidence="1" id="KW-0446">Lipid-binding</keyword>
<sequence>MARVAIVTDSTAMLPSDLGDAAELITSVPLQVIVDGTSYDDGVEETSPEALLAALAAHKTVTTSRPSPALLAEVYSKLAAQGVEEIVSIHLSAELSATCESSMLAARESPVPVFTVDTRLVGPGVGFAVMAAAAVAGRGGSAAEAREAALERSAATQSYFYVDTLEYLRRGGRIGAAAALLGTALAVKPLLTIEEGRVVPSERVRTADRAIARLQALGVEAGEDADAVDVVVAHLGSPDRAATTAAGVAEQLDGKINGDVRVGVLGAVLGAHVGPGCVAVVVGPQL</sequence>
<organism evidence="2 3">
    <name type="scientific">Nocardioides panzhihuensis</name>
    <dbReference type="NCBI Taxonomy" id="860243"/>
    <lineage>
        <taxon>Bacteria</taxon>
        <taxon>Bacillati</taxon>
        <taxon>Actinomycetota</taxon>
        <taxon>Actinomycetes</taxon>
        <taxon>Propionibacteriales</taxon>
        <taxon>Nocardioidaceae</taxon>
        <taxon>Nocardioides</taxon>
    </lineage>
</organism>
<dbReference type="RefSeq" id="WP_179659062.1">
    <property type="nucleotide sequence ID" value="NZ_JACBZR010000001.1"/>
</dbReference>
<protein>
    <submittedName>
        <fullName evidence="2">DegV family protein with EDD domain</fullName>
    </submittedName>
</protein>